<reference evidence="2" key="1">
    <citation type="journal article" date="2019" name="bioRxiv">
        <title>The Genome of the Zebra Mussel, Dreissena polymorpha: A Resource for Invasive Species Research.</title>
        <authorList>
            <person name="McCartney M.A."/>
            <person name="Auch B."/>
            <person name="Kono T."/>
            <person name="Mallez S."/>
            <person name="Zhang Y."/>
            <person name="Obille A."/>
            <person name="Becker A."/>
            <person name="Abrahante J.E."/>
            <person name="Garbe J."/>
            <person name="Badalamenti J.P."/>
            <person name="Herman A."/>
            <person name="Mangelson H."/>
            <person name="Liachko I."/>
            <person name="Sullivan S."/>
            <person name="Sone E.D."/>
            <person name="Koren S."/>
            <person name="Silverstein K.A.T."/>
            <person name="Beckman K.B."/>
            <person name="Gohl D.M."/>
        </authorList>
    </citation>
    <scope>NUCLEOTIDE SEQUENCE</scope>
    <source>
        <strain evidence="2">Duluth1</strain>
        <tissue evidence="2">Whole animal</tissue>
    </source>
</reference>
<proteinExistence type="predicted"/>
<accession>A0A9D4K1M5</accession>
<gene>
    <name evidence="2" type="ORF">DPMN_130922</name>
</gene>
<keyword evidence="1" id="KW-0812">Transmembrane</keyword>
<sequence length="113" mass="12959">MFQSRRCSYPQTAHSLLHVCFYYEHISSIGFWFGIVQKDTGTLLKLEVMEVAEVFGPAVQDCSSYGNKVPVRVFYYTSLLVTNLRDILRSDVTPVTFFLFPVVISSSMFLHFS</sequence>
<dbReference type="EMBL" id="JAIWYP010000005">
    <property type="protein sequence ID" value="KAH3828937.1"/>
    <property type="molecule type" value="Genomic_DNA"/>
</dbReference>
<evidence type="ECO:0000313" key="3">
    <source>
        <dbReference type="Proteomes" id="UP000828390"/>
    </source>
</evidence>
<feature type="transmembrane region" description="Helical" evidence="1">
    <location>
        <begin position="92"/>
        <end position="112"/>
    </location>
</feature>
<reference evidence="2" key="2">
    <citation type="submission" date="2020-11" db="EMBL/GenBank/DDBJ databases">
        <authorList>
            <person name="McCartney M.A."/>
            <person name="Auch B."/>
            <person name="Kono T."/>
            <person name="Mallez S."/>
            <person name="Becker A."/>
            <person name="Gohl D.M."/>
            <person name="Silverstein K.A.T."/>
            <person name="Koren S."/>
            <person name="Bechman K.B."/>
            <person name="Herman A."/>
            <person name="Abrahante J.E."/>
            <person name="Garbe J."/>
        </authorList>
    </citation>
    <scope>NUCLEOTIDE SEQUENCE</scope>
    <source>
        <strain evidence="2">Duluth1</strain>
        <tissue evidence="2">Whole animal</tissue>
    </source>
</reference>
<keyword evidence="1" id="KW-0472">Membrane</keyword>
<protein>
    <submittedName>
        <fullName evidence="2">Uncharacterized protein</fullName>
    </submittedName>
</protein>
<evidence type="ECO:0000313" key="2">
    <source>
        <dbReference type="EMBL" id="KAH3828937.1"/>
    </source>
</evidence>
<evidence type="ECO:0000256" key="1">
    <source>
        <dbReference type="SAM" id="Phobius"/>
    </source>
</evidence>
<organism evidence="2 3">
    <name type="scientific">Dreissena polymorpha</name>
    <name type="common">Zebra mussel</name>
    <name type="synonym">Mytilus polymorpha</name>
    <dbReference type="NCBI Taxonomy" id="45954"/>
    <lineage>
        <taxon>Eukaryota</taxon>
        <taxon>Metazoa</taxon>
        <taxon>Spiralia</taxon>
        <taxon>Lophotrochozoa</taxon>
        <taxon>Mollusca</taxon>
        <taxon>Bivalvia</taxon>
        <taxon>Autobranchia</taxon>
        <taxon>Heteroconchia</taxon>
        <taxon>Euheterodonta</taxon>
        <taxon>Imparidentia</taxon>
        <taxon>Neoheterodontei</taxon>
        <taxon>Myida</taxon>
        <taxon>Dreissenoidea</taxon>
        <taxon>Dreissenidae</taxon>
        <taxon>Dreissena</taxon>
    </lineage>
</organism>
<dbReference type="Proteomes" id="UP000828390">
    <property type="component" value="Unassembled WGS sequence"/>
</dbReference>
<keyword evidence="3" id="KW-1185">Reference proteome</keyword>
<comment type="caution">
    <text evidence="2">The sequence shown here is derived from an EMBL/GenBank/DDBJ whole genome shotgun (WGS) entry which is preliminary data.</text>
</comment>
<dbReference type="AlphaFoldDB" id="A0A9D4K1M5"/>
<name>A0A9D4K1M5_DREPO</name>
<keyword evidence="1" id="KW-1133">Transmembrane helix</keyword>